<evidence type="ECO:0000313" key="7">
    <source>
        <dbReference type="EMBL" id="CAD8138873.1"/>
    </source>
</evidence>
<proteinExistence type="predicted"/>
<comment type="caution">
    <text evidence="7">The sequence shown here is derived from an EMBL/GenBank/DDBJ whole genome shotgun (WGS) entry which is preliminary data.</text>
</comment>
<evidence type="ECO:0000313" key="8">
    <source>
        <dbReference type="Proteomes" id="UP000683925"/>
    </source>
</evidence>
<feature type="compositionally biased region" description="Polar residues" evidence="6">
    <location>
        <begin position="9"/>
        <end position="30"/>
    </location>
</feature>
<keyword evidence="3" id="KW-0067">ATP-binding</keyword>
<sequence>MRQKLQLKGDTSLSQSVIQRRNSNQRQKSPVQGRRLFLSHVIQTPLSLQYGQTQQQQQQQPQQQQIIQGRSHSQSTVVFQKEIPQKWPIIQLPFLKNTEPTIFFQYPPVCEDKRPLVNARPMTVEEVKKYSLTCKVLGSAPYKCVLTSFDWAGFKRIDEDDEDEDEYEEWNVQWGIGNKITLRNMNRYQKINHFPGCWNMGRKDLLWINLSKFKRKYPKEYNFIPNTYLLQYDYDRFIMAQESAQKDTLWIKKPCADSRGRGITMISKKSKVKKDKNCLIMDYIYNPHLINGFKYDLRVYVLISCFDPLRVYMYKDGLVRFATQKYSTNSKDLTKRYIHLTNFAVNKLSPNFVKNKDSQKDDEGSKWSHLAYRKKLDDLGVDSRELFSRIKDVVLKTCIATEPFMLDSNAKSQEHRNGYFELYGFDVLIDENLKPWVLEVNVSPSLNSSSPLDKKIKTSLISDVLHLVGVPLWDKSNQKVASPPKYNQRNIKEIPNINTSNCLSKLSQNDFNMLIQTVEEVKRKGKNFSCIFPNPKTIHQYMDLFEFPRYNNKLIERFYQDRCNWLSRYN</sequence>
<name>A0A8S1SF66_PAROT</name>
<dbReference type="PROSITE" id="PS51221">
    <property type="entry name" value="TTL"/>
    <property type="match status" value="1"/>
</dbReference>
<keyword evidence="8" id="KW-1185">Reference proteome</keyword>
<dbReference type="OMA" id="FNMLIHT"/>
<evidence type="ECO:0000256" key="4">
    <source>
        <dbReference type="ARBA" id="ARBA00041448"/>
    </source>
</evidence>
<evidence type="ECO:0000256" key="5">
    <source>
        <dbReference type="ARBA" id="ARBA00049274"/>
    </source>
</evidence>
<organism evidence="7 8">
    <name type="scientific">Paramecium octaurelia</name>
    <dbReference type="NCBI Taxonomy" id="43137"/>
    <lineage>
        <taxon>Eukaryota</taxon>
        <taxon>Sar</taxon>
        <taxon>Alveolata</taxon>
        <taxon>Ciliophora</taxon>
        <taxon>Intramacronucleata</taxon>
        <taxon>Oligohymenophorea</taxon>
        <taxon>Peniculida</taxon>
        <taxon>Parameciidae</taxon>
        <taxon>Paramecium</taxon>
    </lineage>
</organism>
<gene>
    <name evidence="7" type="ORF">POCTA_138.1.T0100111</name>
</gene>
<dbReference type="OrthoDB" id="443277at2759"/>
<keyword evidence="1" id="KW-0436">Ligase</keyword>
<protein>
    <recommendedName>
        <fullName evidence="4">Tubulin--tyrosine ligase-like protein 5</fullName>
    </recommendedName>
</protein>
<reference evidence="7" key="1">
    <citation type="submission" date="2021-01" db="EMBL/GenBank/DDBJ databases">
        <authorList>
            <consortium name="Genoscope - CEA"/>
            <person name="William W."/>
        </authorList>
    </citation>
    <scope>NUCLEOTIDE SEQUENCE</scope>
</reference>
<evidence type="ECO:0000256" key="1">
    <source>
        <dbReference type="ARBA" id="ARBA00022598"/>
    </source>
</evidence>
<evidence type="ECO:0000256" key="2">
    <source>
        <dbReference type="ARBA" id="ARBA00022741"/>
    </source>
</evidence>
<evidence type="ECO:0000256" key="6">
    <source>
        <dbReference type="SAM" id="MobiDB-lite"/>
    </source>
</evidence>
<dbReference type="GO" id="GO:0015631">
    <property type="term" value="F:tubulin binding"/>
    <property type="evidence" value="ECO:0007669"/>
    <property type="project" value="TreeGrafter"/>
</dbReference>
<dbReference type="GO" id="GO:0005524">
    <property type="term" value="F:ATP binding"/>
    <property type="evidence" value="ECO:0007669"/>
    <property type="project" value="UniProtKB-KW"/>
</dbReference>
<keyword evidence="2" id="KW-0547">Nucleotide-binding</keyword>
<dbReference type="Proteomes" id="UP000683925">
    <property type="component" value="Unassembled WGS sequence"/>
</dbReference>
<accession>A0A8S1SF66</accession>
<dbReference type="InterPro" id="IPR004344">
    <property type="entry name" value="TTL/TTLL_fam"/>
</dbReference>
<evidence type="ECO:0000256" key="3">
    <source>
        <dbReference type="ARBA" id="ARBA00022840"/>
    </source>
</evidence>
<dbReference type="EMBL" id="CAJJDP010000009">
    <property type="protein sequence ID" value="CAD8138873.1"/>
    <property type="molecule type" value="Genomic_DNA"/>
</dbReference>
<dbReference type="PANTHER" id="PTHR12241:SF145">
    <property type="entry name" value="TUBULIN POLYGLUTAMYLASE TTLL5"/>
    <property type="match status" value="1"/>
</dbReference>
<comment type="catalytic activity">
    <reaction evidence="5">
        <text>L-glutamyl-[protein] + L-glutamate + ATP = gamma-L-glutamyl-L-glutamyl-[protein] + ADP + phosphate + H(+)</text>
        <dbReference type="Rhea" id="RHEA:60144"/>
        <dbReference type="Rhea" id="RHEA-COMP:10208"/>
        <dbReference type="Rhea" id="RHEA-COMP:15517"/>
        <dbReference type="ChEBI" id="CHEBI:15378"/>
        <dbReference type="ChEBI" id="CHEBI:29973"/>
        <dbReference type="ChEBI" id="CHEBI:29985"/>
        <dbReference type="ChEBI" id="CHEBI:30616"/>
        <dbReference type="ChEBI" id="CHEBI:43474"/>
        <dbReference type="ChEBI" id="CHEBI:143622"/>
        <dbReference type="ChEBI" id="CHEBI:456216"/>
    </reaction>
    <physiologicalReaction direction="left-to-right" evidence="5">
        <dbReference type="Rhea" id="RHEA:60145"/>
    </physiologicalReaction>
</comment>
<dbReference type="Pfam" id="PF03133">
    <property type="entry name" value="TTL"/>
    <property type="match status" value="1"/>
</dbReference>
<dbReference type="PANTHER" id="PTHR12241">
    <property type="entry name" value="TUBULIN POLYGLUTAMYLASE"/>
    <property type="match status" value="1"/>
</dbReference>
<feature type="region of interest" description="Disordered" evidence="6">
    <location>
        <begin position="1"/>
        <end position="32"/>
    </location>
</feature>
<dbReference type="GO" id="GO:0000226">
    <property type="term" value="P:microtubule cytoskeleton organization"/>
    <property type="evidence" value="ECO:0007669"/>
    <property type="project" value="TreeGrafter"/>
</dbReference>
<dbReference type="GO" id="GO:0036064">
    <property type="term" value="C:ciliary basal body"/>
    <property type="evidence" value="ECO:0007669"/>
    <property type="project" value="TreeGrafter"/>
</dbReference>
<dbReference type="AlphaFoldDB" id="A0A8S1SF66"/>
<dbReference type="GO" id="GO:0070740">
    <property type="term" value="F:tubulin-glutamic acid ligase activity"/>
    <property type="evidence" value="ECO:0007669"/>
    <property type="project" value="TreeGrafter"/>
</dbReference>